<keyword evidence="3" id="KW-1185">Reference proteome</keyword>
<dbReference type="InterPro" id="IPR056924">
    <property type="entry name" value="SH3_Tf2-1"/>
</dbReference>
<reference evidence="2" key="3">
    <citation type="submission" date="2022-06" db="UniProtKB">
        <authorList>
            <consortium name="EnsemblPlants"/>
        </authorList>
    </citation>
    <scope>IDENTIFICATION</scope>
</reference>
<reference evidence="3" key="1">
    <citation type="journal article" date="2013" name="Nature">
        <title>Draft genome of the wheat A-genome progenitor Triticum urartu.</title>
        <authorList>
            <person name="Ling H.Q."/>
            <person name="Zhao S."/>
            <person name="Liu D."/>
            <person name="Wang J."/>
            <person name="Sun H."/>
            <person name="Zhang C."/>
            <person name="Fan H."/>
            <person name="Li D."/>
            <person name="Dong L."/>
            <person name="Tao Y."/>
            <person name="Gao C."/>
            <person name="Wu H."/>
            <person name="Li Y."/>
            <person name="Cui Y."/>
            <person name="Guo X."/>
            <person name="Zheng S."/>
            <person name="Wang B."/>
            <person name="Yu K."/>
            <person name="Liang Q."/>
            <person name="Yang W."/>
            <person name="Lou X."/>
            <person name="Chen J."/>
            <person name="Feng M."/>
            <person name="Jian J."/>
            <person name="Zhang X."/>
            <person name="Luo G."/>
            <person name="Jiang Y."/>
            <person name="Liu J."/>
            <person name="Wang Z."/>
            <person name="Sha Y."/>
            <person name="Zhang B."/>
            <person name="Wu H."/>
            <person name="Tang D."/>
            <person name="Shen Q."/>
            <person name="Xue P."/>
            <person name="Zou S."/>
            <person name="Wang X."/>
            <person name="Liu X."/>
            <person name="Wang F."/>
            <person name="Yang Y."/>
            <person name="An X."/>
            <person name="Dong Z."/>
            <person name="Zhang K."/>
            <person name="Zhang X."/>
            <person name="Luo M.C."/>
            <person name="Dvorak J."/>
            <person name="Tong Y."/>
            <person name="Wang J."/>
            <person name="Yang H."/>
            <person name="Li Z."/>
            <person name="Wang D."/>
            <person name="Zhang A."/>
            <person name="Wang J."/>
        </authorList>
    </citation>
    <scope>NUCLEOTIDE SEQUENCE</scope>
    <source>
        <strain evidence="3">cv. G1812</strain>
    </source>
</reference>
<dbReference type="PANTHER" id="PTHR46148">
    <property type="entry name" value="CHROMO DOMAIN-CONTAINING PROTEIN"/>
    <property type="match status" value="1"/>
</dbReference>
<dbReference type="AlphaFoldDB" id="A0A8R7UCZ0"/>
<evidence type="ECO:0000313" key="2">
    <source>
        <dbReference type="EnsemblPlants" id="TuG1812G0500000873.01.T01.cds265902"/>
    </source>
</evidence>
<dbReference type="Gramene" id="TuG1812G0500000873.01.T01">
    <property type="protein sequence ID" value="TuG1812G0500000873.01.T01.cds265902"/>
    <property type="gene ID" value="TuG1812G0500000873.01"/>
</dbReference>
<proteinExistence type="predicted"/>
<dbReference type="Proteomes" id="UP000015106">
    <property type="component" value="Chromosome 5"/>
</dbReference>
<evidence type="ECO:0000259" key="1">
    <source>
        <dbReference type="Pfam" id="PF24626"/>
    </source>
</evidence>
<organism evidence="2 3">
    <name type="scientific">Triticum urartu</name>
    <name type="common">Red wild einkorn</name>
    <name type="synonym">Crithodium urartu</name>
    <dbReference type="NCBI Taxonomy" id="4572"/>
    <lineage>
        <taxon>Eukaryota</taxon>
        <taxon>Viridiplantae</taxon>
        <taxon>Streptophyta</taxon>
        <taxon>Embryophyta</taxon>
        <taxon>Tracheophyta</taxon>
        <taxon>Spermatophyta</taxon>
        <taxon>Magnoliopsida</taxon>
        <taxon>Liliopsida</taxon>
        <taxon>Poales</taxon>
        <taxon>Poaceae</taxon>
        <taxon>BOP clade</taxon>
        <taxon>Pooideae</taxon>
        <taxon>Triticodae</taxon>
        <taxon>Triticeae</taxon>
        <taxon>Triticinae</taxon>
        <taxon>Triticum</taxon>
    </lineage>
</organism>
<protein>
    <recommendedName>
        <fullName evidence="1">Tf2-1-like SH3-like domain-containing protein</fullName>
    </recommendedName>
</protein>
<evidence type="ECO:0000313" key="3">
    <source>
        <dbReference type="Proteomes" id="UP000015106"/>
    </source>
</evidence>
<dbReference type="PANTHER" id="PTHR46148:SF52">
    <property type="entry name" value="OS04G0603800 PROTEIN"/>
    <property type="match status" value="1"/>
</dbReference>
<sequence length="186" mass="21524">MALWDDKMAPVLDTEHWDWGANTARLQEQIQRAQHRFKKQADHNRTERSFQVGDSVLLKLQPYAQSSVINRPCAKLAFKFFGPFKILEKIGTLAYKLELPPDSCIHDVFHISQLKPFTPTYTPVFTELPKPQDLATSNVEPVEILERLMVKRGNSALVQLRIRWSSSTTDTTWEDYDTLRHRFPAA</sequence>
<dbReference type="EnsemblPlants" id="TuG1812G0500000873.01.T01">
    <property type="protein sequence ID" value="TuG1812G0500000873.01.T01.cds265902"/>
    <property type="gene ID" value="TuG1812G0500000873.01"/>
</dbReference>
<reference evidence="2" key="2">
    <citation type="submission" date="2018-03" db="EMBL/GenBank/DDBJ databases">
        <title>The Triticum urartu genome reveals the dynamic nature of wheat genome evolution.</title>
        <authorList>
            <person name="Ling H."/>
            <person name="Ma B."/>
            <person name="Shi X."/>
            <person name="Liu H."/>
            <person name="Dong L."/>
            <person name="Sun H."/>
            <person name="Cao Y."/>
            <person name="Gao Q."/>
            <person name="Zheng S."/>
            <person name="Li Y."/>
            <person name="Yu Y."/>
            <person name="Du H."/>
            <person name="Qi M."/>
            <person name="Li Y."/>
            <person name="Yu H."/>
            <person name="Cui Y."/>
            <person name="Wang N."/>
            <person name="Chen C."/>
            <person name="Wu H."/>
            <person name="Zhao Y."/>
            <person name="Zhang J."/>
            <person name="Li Y."/>
            <person name="Zhou W."/>
            <person name="Zhang B."/>
            <person name="Hu W."/>
            <person name="Eijk M."/>
            <person name="Tang J."/>
            <person name="Witsenboer H."/>
            <person name="Zhao S."/>
            <person name="Li Z."/>
            <person name="Zhang A."/>
            <person name="Wang D."/>
            <person name="Liang C."/>
        </authorList>
    </citation>
    <scope>NUCLEOTIDE SEQUENCE [LARGE SCALE GENOMIC DNA]</scope>
    <source>
        <strain evidence="2">cv. G1812</strain>
    </source>
</reference>
<feature type="domain" description="Tf2-1-like SH3-like" evidence="1">
    <location>
        <begin position="53"/>
        <end position="117"/>
    </location>
</feature>
<accession>A0A8R7UCZ0</accession>
<dbReference type="Pfam" id="PF24626">
    <property type="entry name" value="SH3_Tf2-1"/>
    <property type="match status" value="1"/>
</dbReference>
<name>A0A8R7UCZ0_TRIUA</name>